<protein>
    <submittedName>
        <fullName evidence="2">Uncharacterized protein</fullName>
    </submittedName>
</protein>
<evidence type="ECO:0000313" key="2">
    <source>
        <dbReference type="EMBL" id="GAI76295.1"/>
    </source>
</evidence>
<proteinExistence type="predicted"/>
<feature type="transmembrane region" description="Helical" evidence="1">
    <location>
        <begin position="6"/>
        <end position="26"/>
    </location>
</feature>
<comment type="caution">
    <text evidence="2">The sequence shown here is derived from an EMBL/GenBank/DDBJ whole genome shotgun (WGS) entry which is preliminary data.</text>
</comment>
<feature type="non-terminal residue" evidence="2">
    <location>
        <position position="112"/>
    </location>
</feature>
<name>X1SLP6_9ZZZZ</name>
<accession>X1SLP6</accession>
<dbReference type="AlphaFoldDB" id="X1SLP6"/>
<reference evidence="2" key="1">
    <citation type="journal article" date="2014" name="Front. Microbiol.">
        <title>High frequency of phylogenetically diverse reductive dehalogenase-homologous genes in deep subseafloor sedimentary metagenomes.</title>
        <authorList>
            <person name="Kawai M."/>
            <person name="Futagami T."/>
            <person name="Toyoda A."/>
            <person name="Takaki Y."/>
            <person name="Nishi S."/>
            <person name="Hori S."/>
            <person name="Arai W."/>
            <person name="Tsubouchi T."/>
            <person name="Morono Y."/>
            <person name="Uchiyama I."/>
            <person name="Ito T."/>
            <person name="Fujiyama A."/>
            <person name="Inagaki F."/>
            <person name="Takami H."/>
        </authorList>
    </citation>
    <scope>NUCLEOTIDE SEQUENCE</scope>
    <source>
        <strain evidence="2">Expedition CK06-06</strain>
    </source>
</reference>
<keyword evidence="1" id="KW-1133">Transmembrane helix</keyword>
<keyword evidence="1" id="KW-0812">Transmembrane</keyword>
<dbReference type="EMBL" id="BARW01013113">
    <property type="protein sequence ID" value="GAI76295.1"/>
    <property type="molecule type" value="Genomic_DNA"/>
</dbReference>
<evidence type="ECO:0000256" key="1">
    <source>
        <dbReference type="SAM" id="Phobius"/>
    </source>
</evidence>
<keyword evidence="1" id="KW-0472">Membrane</keyword>
<organism evidence="2">
    <name type="scientific">marine sediment metagenome</name>
    <dbReference type="NCBI Taxonomy" id="412755"/>
    <lineage>
        <taxon>unclassified sequences</taxon>
        <taxon>metagenomes</taxon>
        <taxon>ecological metagenomes</taxon>
    </lineage>
</organism>
<gene>
    <name evidence="2" type="ORF">S12H4_24260</name>
</gene>
<sequence length="112" mass="13078">MNCNNQFFKIVLLVSLFVLFTSLHLFSEENIQFKSDYAIFVVDPQKPDIYITLFIPYNQLNFVIVDTLFKAEVYISAILYSGGKQKGGDIWRRKVLLKDIEQTYSNKKGVVW</sequence>